<feature type="non-terminal residue" evidence="7">
    <location>
        <position position="218"/>
    </location>
</feature>
<feature type="DNA-binding region" description="HMG box" evidence="4">
    <location>
        <begin position="126"/>
        <end position="197"/>
    </location>
</feature>
<evidence type="ECO:0000259" key="6">
    <source>
        <dbReference type="PROSITE" id="PS50118"/>
    </source>
</evidence>
<dbReference type="FunCoup" id="A3LZY5">
    <property type="interactions" value="165"/>
</dbReference>
<dbReference type="Pfam" id="PF00505">
    <property type="entry name" value="HMG_box"/>
    <property type="match status" value="1"/>
</dbReference>
<dbReference type="GO" id="GO:0045027">
    <property type="term" value="F:DNA end binding"/>
    <property type="evidence" value="ECO:0007669"/>
    <property type="project" value="EnsemblFungi"/>
</dbReference>
<dbReference type="GO" id="GO:0006302">
    <property type="term" value="P:double-strand break repair"/>
    <property type="evidence" value="ECO:0007669"/>
    <property type="project" value="EnsemblFungi"/>
</dbReference>
<dbReference type="InterPro" id="IPR009071">
    <property type="entry name" value="HMG_box_dom"/>
</dbReference>
<gene>
    <name evidence="7" type="primary">NHP10</name>
    <name evidence="7" type="ORF">PICST_12709</name>
</gene>
<dbReference type="InParanoid" id="A3LZY5"/>
<dbReference type="CDD" id="cd22016">
    <property type="entry name" value="HMG-box_NHP10-like"/>
    <property type="match status" value="1"/>
</dbReference>
<sequence length="218" mass="24955">EQKYKQKCKELKRRISEIEGSNEIATLALSRTKASIRRLRLEYVILLERLEERAILLPGGIGGFEEMASPPTPSVLDESLNSVGGKLLRNGLAKKGSKKSKPGTSSNADASSVNSRTQKVRDPDLPKRPTNAYLIFCDMEKERIRQEIEEKNPGSTIDLSKSMTEAWKNLDDEDRKPYYKLYEDDRIRYQTEMLAYNKKKQTTDSAEDKRPNKKQKVE</sequence>
<dbReference type="HOGENOM" id="CLU_066251_0_1_1"/>
<dbReference type="GO" id="GO:0006338">
    <property type="term" value="P:chromatin remodeling"/>
    <property type="evidence" value="ECO:0007669"/>
    <property type="project" value="EnsemblFungi"/>
</dbReference>
<dbReference type="RefSeq" id="XP_001386648.1">
    <property type="nucleotide sequence ID" value="XM_001386611.1"/>
</dbReference>
<dbReference type="Gene3D" id="1.10.30.10">
    <property type="entry name" value="High mobility group box domain"/>
    <property type="match status" value="1"/>
</dbReference>
<dbReference type="STRING" id="322104.A3LZY5"/>
<keyword evidence="8" id="KW-1185">Reference proteome</keyword>
<comment type="subcellular location">
    <subcellularLocation>
        <location evidence="1">Nucleus</location>
    </subcellularLocation>
</comment>
<evidence type="ECO:0000256" key="1">
    <source>
        <dbReference type="ARBA" id="ARBA00004123"/>
    </source>
</evidence>
<dbReference type="SUPFAM" id="SSF47095">
    <property type="entry name" value="HMG-box"/>
    <property type="match status" value="1"/>
</dbReference>
<feature type="region of interest" description="Disordered" evidence="5">
    <location>
        <begin position="195"/>
        <end position="218"/>
    </location>
</feature>
<evidence type="ECO:0000256" key="4">
    <source>
        <dbReference type="PROSITE-ProRule" id="PRU00267"/>
    </source>
</evidence>
<dbReference type="GO" id="GO:0031011">
    <property type="term" value="C:Ino80 complex"/>
    <property type="evidence" value="ECO:0007669"/>
    <property type="project" value="EnsemblFungi"/>
</dbReference>
<dbReference type="OMA" id="TEMSMDF"/>
<dbReference type="Proteomes" id="UP000002258">
    <property type="component" value="Chromosome 8"/>
</dbReference>
<accession>A3LZY5</accession>
<evidence type="ECO:0000256" key="5">
    <source>
        <dbReference type="SAM" id="MobiDB-lite"/>
    </source>
</evidence>
<dbReference type="AlphaFoldDB" id="A3LZY5"/>
<evidence type="ECO:0000313" key="7">
    <source>
        <dbReference type="EMBL" id="ABN68619.1"/>
    </source>
</evidence>
<feature type="region of interest" description="Disordered" evidence="5">
    <location>
        <begin position="91"/>
        <end position="128"/>
    </location>
</feature>
<organism evidence="7 8">
    <name type="scientific">Scheffersomyces stipitis (strain ATCC 58785 / CBS 6054 / NBRC 10063 / NRRL Y-11545)</name>
    <name type="common">Yeast</name>
    <name type="synonym">Pichia stipitis</name>
    <dbReference type="NCBI Taxonomy" id="322104"/>
    <lineage>
        <taxon>Eukaryota</taxon>
        <taxon>Fungi</taxon>
        <taxon>Dikarya</taxon>
        <taxon>Ascomycota</taxon>
        <taxon>Saccharomycotina</taxon>
        <taxon>Pichiomycetes</taxon>
        <taxon>Debaryomycetaceae</taxon>
        <taxon>Scheffersomyces</taxon>
    </lineage>
</organism>
<evidence type="ECO:0000313" key="8">
    <source>
        <dbReference type="Proteomes" id="UP000002258"/>
    </source>
</evidence>
<dbReference type="PANTHER" id="PTHR48112">
    <property type="entry name" value="HIGH MOBILITY GROUP PROTEIN DSP1"/>
    <property type="match status" value="1"/>
</dbReference>
<dbReference type="GO" id="GO:0000404">
    <property type="term" value="F:heteroduplex DNA loop binding"/>
    <property type="evidence" value="ECO:0007669"/>
    <property type="project" value="EnsemblFungi"/>
</dbReference>
<feature type="compositionally biased region" description="Basic and acidic residues" evidence="5">
    <location>
        <begin position="206"/>
        <end position="218"/>
    </location>
</feature>
<dbReference type="PROSITE" id="PS50118">
    <property type="entry name" value="HMG_BOX_2"/>
    <property type="match status" value="1"/>
</dbReference>
<dbReference type="PANTHER" id="PTHR48112:SF13">
    <property type="entry name" value="NON-HISTONE PROTEIN 10"/>
    <property type="match status" value="1"/>
</dbReference>
<dbReference type="InterPro" id="IPR050342">
    <property type="entry name" value="HMGB"/>
</dbReference>
<reference evidence="7 8" key="1">
    <citation type="journal article" date="2007" name="Nat. Biotechnol.">
        <title>Genome sequence of the lignocellulose-bioconverting and xylose-fermenting yeast Pichia stipitis.</title>
        <authorList>
            <person name="Jeffries T.W."/>
            <person name="Grigoriev I.V."/>
            <person name="Grimwood J."/>
            <person name="Laplaza J.M."/>
            <person name="Aerts A."/>
            <person name="Salamov A."/>
            <person name="Schmutz J."/>
            <person name="Lindquist E."/>
            <person name="Dehal P."/>
            <person name="Shapiro H."/>
            <person name="Jin Y.S."/>
            <person name="Passoth V."/>
            <person name="Richardson P.M."/>
        </authorList>
    </citation>
    <scope>NUCLEOTIDE SEQUENCE [LARGE SCALE GENOMIC DNA]</scope>
    <source>
        <strain evidence="8">ATCC 58785 / CBS 6054 / NBRC 10063 / NRRL Y-11545</strain>
    </source>
</reference>
<protein>
    <submittedName>
        <fullName evidence="7">Non-histone protein 10</fullName>
    </submittedName>
</protein>
<dbReference type="eggNOG" id="KOG0381">
    <property type="taxonomic scope" value="Eukaryota"/>
</dbReference>
<feature type="non-terminal residue" evidence="7">
    <location>
        <position position="1"/>
    </location>
</feature>
<dbReference type="EMBL" id="CP000502">
    <property type="protein sequence ID" value="ABN68619.1"/>
    <property type="molecule type" value="Genomic_DNA"/>
</dbReference>
<evidence type="ECO:0000256" key="3">
    <source>
        <dbReference type="ARBA" id="ARBA00023242"/>
    </source>
</evidence>
<proteinExistence type="predicted"/>
<dbReference type="InterPro" id="IPR036910">
    <property type="entry name" value="HMG_box_dom_sf"/>
</dbReference>
<feature type="compositionally biased region" description="Polar residues" evidence="5">
    <location>
        <begin position="107"/>
        <end position="117"/>
    </location>
</feature>
<keyword evidence="3 4" id="KW-0539">Nucleus</keyword>
<dbReference type="Pfam" id="PF24245">
    <property type="entry name" value="INO80F"/>
    <property type="match status" value="1"/>
</dbReference>
<keyword evidence="2 4" id="KW-0238">DNA-binding</keyword>
<evidence type="ECO:0000256" key="2">
    <source>
        <dbReference type="ARBA" id="ARBA00023125"/>
    </source>
</evidence>
<dbReference type="OrthoDB" id="10070927at2759"/>
<dbReference type="GO" id="GO:0000722">
    <property type="term" value="P:telomere maintenance via recombination"/>
    <property type="evidence" value="ECO:0007669"/>
    <property type="project" value="EnsemblFungi"/>
</dbReference>
<dbReference type="SMART" id="SM00398">
    <property type="entry name" value="HMG"/>
    <property type="match status" value="1"/>
</dbReference>
<dbReference type="KEGG" id="pic:PICST_12709"/>
<feature type="domain" description="HMG box" evidence="6">
    <location>
        <begin position="126"/>
        <end position="197"/>
    </location>
</feature>
<name>A3LZY5_PICST</name>
<dbReference type="InterPro" id="IPR056513">
    <property type="entry name" value="INO80F"/>
</dbReference>
<dbReference type="GeneID" id="4840889"/>